<dbReference type="PRINTS" id="PR00129">
    <property type="entry name" value="CUTINASE"/>
</dbReference>
<dbReference type="AlphaFoldDB" id="A0A6A5W986"/>
<keyword evidence="16" id="KW-1185">Reference proteome</keyword>
<dbReference type="PANTHER" id="PTHR48250">
    <property type="entry name" value="CUTINASE 2-RELATED"/>
    <property type="match status" value="1"/>
</dbReference>
<dbReference type="PROSITE" id="PS00931">
    <property type="entry name" value="CUTINASE_2"/>
    <property type="match status" value="1"/>
</dbReference>
<dbReference type="EMBL" id="ML977610">
    <property type="protein sequence ID" value="KAF1997688.1"/>
    <property type="molecule type" value="Genomic_DNA"/>
</dbReference>
<evidence type="ECO:0000256" key="5">
    <source>
        <dbReference type="ARBA" id="ARBA00022525"/>
    </source>
</evidence>
<evidence type="ECO:0000256" key="10">
    <source>
        <dbReference type="ARBA" id="ARBA00057514"/>
    </source>
</evidence>
<evidence type="ECO:0000256" key="9">
    <source>
        <dbReference type="ARBA" id="ARBA00034045"/>
    </source>
</evidence>
<dbReference type="FunFam" id="3.40.50.1820:FF:000235">
    <property type="entry name" value="Cutinase 1"/>
    <property type="match status" value="1"/>
</dbReference>
<dbReference type="Gene3D" id="3.40.50.1820">
    <property type="entry name" value="alpha/beta hydrolase"/>
    <property type="match status" value="1"/>
</dbReference>
<dbReference type="SMART" id="SM01110">
    <property type="entry name" value="Cutinase"/>
    <property type="match status" value="1"/>
</dbReference>
<dbReference type="PROSITE" id="PS00155">
    <property type="entry name" value="CUTINASE_1"/>
    <property type="match status" value="1"/>
</dbReference>
<dbReference type="InterPro" id="IPR043580">
    <property type="entry name" value="CUTINASE_1"/>
</dbReference>
<evidence type="ECO:0000256" key="8">
    <source>
        <dbReference type="ARBA" id="ARBA00023157"/>
    </source>
</evidence>
<protein>
    <recommendedName>
        <fullName evidence="11 14">Cutinase</fullName>
        <ecNumber evidence="3 14">3.1.1.74</ecNumber>
    </recommendedName>
</protein>
<dbReference type="Pfam" id="PF01083">
    <property type="entry name" value="Cutinase"/>
    <property type="match status" value="1"/>
</dbReference>
<dbReference type="InterPro" id="IPR011150">
    <property type="entry name" value="Cutinase_monf"/>
</dbReference>
<evidence type="ECO:0000256" key="3">
    <source>
        <dbReference type="ARBA" id="ARBA00013095"/>
    </source>
</evidence>
<dbReference type="OrthoDB" id="3225429at2759"/>
<comment type="similarity">
    <text evidence="2 14">Belongs to the cutinase family.</text>
</comment>
<comment type="catalytic activity">
    <reaction evidence="9 14">
        <text>cutin + H2O = cutin monomers.</text>
        <dbReference type="EC" id="3.1.1.74"/>
    </reaction>
</comment>
<evidence type="ECO:0000313" key="15">
    <source>
        <dbReference type="EMBL" id="KAF1997688.1"/>
    </source>
</evidence>
<feature type="chain" id="PRO_5025707335" description="Cutinase" evidence="14">
    <location>
        <begin position="18"/>
        <end position="255"/>
    </location>
</feature>
<gene>
    <name evidence="15" type="ORF">P154DRAFT_605144</name>
</gene>
<dbReference type="GO" id="GO:0016052">
    <property type="term" value="P:carbohydrate catabolic process"/>
    <property type="evidence" value="ECO:0007669"/>
    <property type="project" value="TreeGrafter"/>
</dbReference>
<evidence type="ECO:0000256" key="7">
    <source>
        <dbReference type="ARBA" id="ARBA00022801"/>
    </source>
</evidence>
<dbReference type="PANTHER" id="PTHR48250:SF3">
    <property type="entry name" value="CUTINASE 1-RELATED"/>
    <property type="match status" value="1"/>
</dbReference>
<feature type="disulfide bond" evidence="13">
    <location>
        <begin position="178"/>
        <end position="185"/>
    </location>
</feature>
<keyword evidence="4 14" id="KW-0719">Serine esterase</keyword>
<proteinExistence type="inferred from homology"/>
<evidence type="ECO:0000313" key="16">
    <source>
        <dbReference type="Proteomes" id="UP000799779"/>
    </source>
</evidence>
<feature type="signal peptide" evidence="14">
    <location>
        <begin position="1"/>
        <end position="17"/>
    </location>
</feature>
<dbReference type="InterPro" id="IPR043579">
    <property type="entry name" value="CUTINASE_2"/>
</dbReference>
<keyword evidence="5 14" id="KW-0964">Secreted</keyword>
<feature type="active site" description="Proton donor/acceptor" evidence="12">
    <location>
        <position position="195"/>
    </location>
</feature>
<evidence type="ECO:0000256" key="2">
    <source>
        <dbReference type="ARBA" id="ARBA00007534"/>
    </source>
</evidence>
<feature type="disulfide bond" evidence="13">
    <location>
        <begin position="39"/>
        <end position="116"/>
    </location>
</feature>
<evidence type="ECO:0000256" key="6">
    <source>
        <dbReference type="ARBA" id="ARBA00022729"/>
    </source>
</evidence>
<dbReference type="InterPro" id="IPR029058">
    <property type="entry name" value="AB_hydrolase_fold"/>
</dbReference>
<evidence type="ECO:0000256" key="14">
    <source>
        <dbReference type="RuleBase" id="RU361263"/>
    </source>
</evidence>
<accession>A0A6A5W986</accession>
<keyword evidence="7 14" id="KW-0378">Hydrolase</keyword>
<comment type="function">
    <text evidence="10">Catalyzes the hydrolysis of complex carboxylic polyesters found in the cell wall of plants. Degrades cutin, a macromolecule that forms the structure of the plant cuticle. Allows pathogenic fungi to penetrate through the cuticular barrier into the host plant during the initial stage of fungal infection.</text>
</comment>
<evidence type="ECO:0000256" key="11">
    <source>
        <dbReference type="ARBA" id="ARBA00074522"/>
    </source>
</evidence>
<evidence type="ECO:0000256" key="12">
    <source>
        <dbReference type="PIRSR" id="PIRSR611150-1"/>
    </source>
</evidence>
<keyword evidence="6 14" id="KW-0732">Signal</keyword>
<name>A0A6A5W986_9PLEO</name>
<dbReference type="Proteomes" id="UP000799779">
    <property type="component" value="Unassembled WGS sequence"/>
</dbReference>
<dbReference type="GO" id="GO:0005576">
    <property type="term" value="C:extracellular region"/>
    <property type="evidence" value="ECO:0007669"/>
    <property type="project" value="UniProtKB-SubCell"/>
</dbReference>
<dbReference type="SUPFAM" id="SSF53474">
    <property type="entry name" value="alpha/beta-Hydrolases"/>
    <property type="match status" value="1"/>
</dbReference>
<dbReference type="InterPro" id="IPR000675">
    <property type="entry name" value="Cutinase/axe"/>
</dbReference>
<keyword evidence="8 13" id="KW-1015">Disulfide bond</keyword>
<evidence type="ECO:0000256" key="13">
    <source>
        <dbReference type="PIRSR" id="PIRSR611150-2"/>
    </source>
</evidence>
<evidence type="ECO:0000256" key="4">
    <source>
        <dbReference type="ARBA" id="ARBA00022487"/>
    </source>
</evidence>
<sequence>MYTKAFLTAAMVGLAASAPTELPKRQTRINSNEFSEGGCRDIIFAFARGSTEGGNMGTIVGPQTSDGLKANFGNGNVATEGIDYAAALAPNALPGGTDAKSKALMQEVLLDASAQCPDSVIVAGGYSQGAAICHRAIEDLPTAVKDQIAGVILYGDTQKQQDNNQIPNFPKDKVMIICQPGDLVCVGTLTITAAHLTYGRRADDGVDFLTEKIQGVQAKVKARRARREAEEVAKREAGSVRDVREVVKKAVEWRD</sequence>
<feature type="active site" description="Nucleophile" evidence="12">
    <location>
        <position position="127"/>
    </location>
</feature>
<evidence type="ECO:0000256" key="1">
    <source>
        <dbReference type="ARBA" id="ARBA00004613"/>
    </source>
</evidence>
<dbReference type="EC" id="3.1.1.74" evidence="3 14"/>
<comment type="subcellular location">
    <subcellularLocation>
        <location evidence="1 14">Secreted</location>
    </subcellularLocation>
</comment>
<dbReference type="GO" id="GO:0050525">
    <property type="term" value="F:cutinase activity"/>
    <property type="evidence" value="ECO:0007669"/>
    <property type="project" value="UniProtKB-UniRule"/>
</dbReference>
<reference evidence="15" key="1">
    <citation type="journal article" date="2020" name="Stud. Mycol.">
        <title>101 Dothideomycetes genomes: a test case for predicting lifestyles and emergence of pathogens.</title>
        <authorList>
            <person name="Haridas S."/>
            <person name="Albert R."/>
            <person name="Binder M."/>
            <person name="Bloem J."/>
            <person name="Labutti K."/>
            <person name="Salamov A."/>
            <person name="Andreopoulos B."/>
            <person name="Baker S."/>
            <person name="Barry K."/>
            <person name="Bills G."/>
            <person name="Bluhm B."/>
            <person name="Cannon C."/>
            <person name="Castanera R."/>
            <person name="Culley D."/>
            <person name="Daum C."/>
            <person name="Ezra D."/>
            <person name="Gonzalez J."/>
            <person name="Henrissat B."/>
            <person name="Kuo A."/>
            <person name="Liang C."/>
            <person name="Lipzen A."/>
            <person name="Lutzoni F."/>
            <person name="Magnuson J."/>
            <person name="Mondo S."/>
            <person name="Nolan M."/>
            <person name="Ohm R."/>
            <person name="Pangilinan J."/>
            <person name="Park H.-J."/>
            <person name="Ramirez L."/>
            <person name="Alfaro M."/>
            <person name="Sun H."/>
            <person name="Tritt A."/>
            <person name="Yoshinaga Y."/>
            <person name="Zwiers L.-H."/>
            <person name="Turgeon B."/>
            <person name="Goodwin S."/>
            <person name="Spatafora J."/>
            <person name="Crous P."/>
            <person name="Grigoriev I."/>
        </authorList>
    </citation>
    <scope>NUCLEOTIDE SEQUENCE</scope>
    <source>
        <strain evidence="15">CBS 123094</strain>
    </source>
</reference>
<feature type="active site" evidence="12">
    <location>
        <position position="182"/>
    </location>
</feature>
<organism evidence="15 16">
    <name type="scientific">Amniculicola lignicola CBS 123094</name>
    <dbReference type="NCBI Taxonomy" id="1392246"/>
    <lineage>
        <taxon>Eukaryota</taxon>
        <taxon>Fungi</taxon>
        <taxon>Dikarya</taxon>
        <taxon>Ascomycota</taxon>
        <taxon>Pezizomycotina</taxon>
        <taxon>Dothideomycetes</taxon>
        <taxon>Pleosporomycetidae</taxon>
        <taxon>Pleosporales</taxon>
        <taxon>Amniculicolaceae</taxon>
        <taxon>Amniculicola</taxon>
    </lineage>
</organism>